<evidence type="ECO:0000313" key="7">
    <source>
        <dbReference type="EMBL" id="KAJ1125168.1"/>
    </source>
</evidence>
<dbReference type="InterPro" id="IPR000863">
    <property type="entry name" value="Sulfotransferase_dom"/>
</dbReference>
<evidence type="ECO:0000313" key="8">
    <source>
        <dbReference type="Proteomes" id="UP001066276"/>
    </source>
</evidence>
<evidence type="ECO:0000256" key="5">
    <source>
        <dbReference type="RuleBase" id="RU361155"/>
    </source>
</evidence>
<dbReference type="FunFam" id="3.40.50.300:FF:000433">
    <property type="entry name" value="Estrogen sulfotransferase"/>
    <property type="match status" value="1"/>
</dbReference>
<comment type="caution">
    <text evidence="7">The sequence shown here is derived from an EMBL/GenBank/DDBJ whole genome shotgun (WGS) entry which is preliminary data.</text>
</comment>
<reference evidence="7" key="1">
    <citation type="journal article" date="2022" name="bioRxiv">
        <title>Sequencing and chromosome-scale assembly of the giantPleurodeles waltlgenome.</title>
        <authorList>
            <person name="Brown T."/>
            <person name="Elewa A."/>
            <person name="Iarovenko S."/>
            <person name="Subramanian E."/>
            <person name="Araus A.J."/>
            <person name="Petzold A."/>
            <person name="Susuki M."/>
            <person name="Suzuki K.-i.T."/>
            <person name="Hayashi T."/>
            <person name="Toyoda A."/>
            <person name="Oliveira C."/>
            <person name="Osipova E."/>
            <person name="Leigh N.D."/>
            <person name="Simon A."/>
            <person name="Yun M.H."/>
        </authorList>
    </citation>
    <scope>NUCLEOTIDE SEQUENCE</scope>
    <source>
        <strain evidence="7">20211129_DDA</strain>
        <tissue evidence="7">Liver</tissue>
    </source>
</reference>
<dbReference type="PANTHER" id="PTHR11783">
    <property type="entry name" value="SULFOTRANSFERASE SULT"/>
    <property type="match status" value="1"/>
</dbReference>
<dbReference type="GO" id="GO:0005737">
    <property type="term" value="C:cytoplasm"/>
    <property type="evidence" value="ECO:0007669"/>
    <property type="project" value="UniProtKB-SubCell"/>
</dbReference>
<organism evidence="7 8">
    <name type="scientific">Pleurodeles waltl</name>
    <name type="common">Iberian ribbed newt</name>
    <dbReference type="NCBI Taxonomy" id="8319"/>
    <lineage>
        <taxon>Eukaryota</taxon>
        <taxon>Metazoa</taxon>
        <taxon>Chordata</taxon>
        <taxon>Craniata</taxon>
        <taxon>Vertebrata</taxon>
        <taxon>Euteleostomi</taxon>
        <taxon>Amphibia</taxon>
        <taxon>Batrachia</taxon>
        <taxon>Caudata</taxon>
        <taxon>Salamandroidea</taxon>
        <taxon>Salamandridae</taxon>
        <taxon>Pleurodelinae</taxon>
        <taxon>Pleurodeles</taxon>
    </lineage>
</organism>
<dbReference type="InterPro" id="IPR027417">
    <property type="entry name" value="P-loop_NTPase"/>
</dbReference>
<dbReference type="EMBL" id="JANPWB010000011">
    <property type="protein sequence ID" value="KAJ1125168.1"/>
    <property type="molecule type" value="Genomic_DNA"/>
</dbReference>
<comment type="similarity">
    <text evidence="2 5">Belongs to the sulfotransferase 1 family.</text>
</comment>
<comment type="subcellular location">
    <subcellularLocation>
        <location evidence="1">Cytoplasm</location>
    </subcellularLocation>
</comment>
<protein>
    <recommendedName>
        <fullName evidence="5">Sulfotransferase</fullName>
        <ecNumber evidence="5">2.8.2.-</ecNumber>
    </recommendedName>
</protein>
<dbReference type="Proteomes" id="UP001066276">
    <property type="component" value="Chromosome 7"/>
</dbReference>
<evidence type="ECO:0000256" key="4">
    <source>
        <dbReference type="ARBA" id="ARBA00022679"/>
    </source>
</evidence>
<dbReference type="EC" id="2.8.2.-" evidence="5"/>
<dbReference type="GO" id="GO:0008146">
    <property type="term" value="F:sulfotransferase activity"/>
    <property type="evidence" value="ECO:0007669"/>
    <property type="project" value="InterPro"/>
</dbReference>
<dbReference type="Pfam" id="PF00685">
    <property type="entry name" value="Sulfotransfer_1"/>
    <property type="match status" value="1"/>
</dbReference>
<evidence type="ECO:0000256" key="1">
    <source>
        <dbReference type="ARBA" id="ARBA00004496"/>
    </source>
</evidence>
<dbReference type="AlphaFoldDB" id="A0AAV7PA21"/>
<gene>
    <name evidence="7" type="ORF">NDU88_003604</name>
</gene>
<evidence type="ECO:0000259" key="6">
    <source>
        <dbReference type="Pfam" id="PF00685"/>
    </source>
</evidence>
<dbReference type="SUPFAM" id="SSF52540">
    <property type="entry name" value="P-loop containing nucleoside triphosphate hydrolases"/>
    <property type="match status" value="1"/>
</dbReference>
<name>A0AAV7PA21_PLEWA</name>
<keyword evidence="8" id="KW-1185">Reference proteome</keyword>
<accession>A0AAV7PA21</accession>
<evidence type="ECO:0000256" key="2">
    <source>
        <dbReference type="ARBA" id="ARBA00005771"/>
    </source>
</evidence>
<sequence>MEAVHIFNNLLEEATAGLEGRLPLKMVHGVPLLELISDNWKQVEQFQARPDDLLIATYPKAGTTWMQEIVDLIENGGDLEKARRAPTHIRFPFLEMTYPPPVPSGVDILIATPSPRVIKTHLPFQLVPKSFLVQNCKMIYVARNPKDNVVSYFYFDQMNKMQPEPGPWEEYLQKFMDGNLSWGSWYEHVRGYWDAKKKHRILYTFYEDMKRDPTGEIQKVMEFLEVDLAPDVLQKIVHYTSFKAMKENPMANYSTIPKNIFDVSCGKFMRKGEVGDWKNHFTVSQNEAFDEDYQHKMAGTTLTFQMEM</sequence>
<evidence type="ECO:0000256" key="3">
    <source>
        <dbReference type="ARBA" id="ARBA00022490"/>
    </source>
</evidence>
<proteinExistence type="inferred from homology"/>
<keyword evidence="4 5" id="KW-0808">Transferase</keyword>
<feature type="domain" description="Sulfotransferase" evidence="6">
    <location>
        <begin position="50"/>
        <end position="300"/>
    </location>
</feature>
<dbReference type="Gene3D" id="3.40.50.300">
    <property type="entry name" value="P-loop containing nucleotide triphosphate hydrolases"/>
    <property type="match status" value="1"/>
</dbReference>
<keyword evidence="3" id="KW-0963">Cytoplasm</keyword>